<dbReference type="InterPro" id="IPR011990">
    <property type="entry name" value="TPR-like_helical_dom_sf"/>
</dbReference>
<feature type="region of interest" description="Disordered" evidence="2">
    <location>
        <begin position="70"/>
        <end position="92"/>
    </location>
</feature>
<evidence type="ECO:0000256" key="2">
    <source>
        <dbReference type="SAM" id="MobiDB-lite"/>
    </source>
</evidence>
<feature type="compositionally biased region" description="Basic and acidic residues" evidence="2">
    <location>
        <begin position="203"/>
        <end position="221"/>
    </location>
</feature>
<dbReference type="Proteomes" id="UP000079169">
    <property type="component" value="Unplaced"/>
</dbReference>
<dbReference type="PaxDb" id="121845-A0A1S4E9M2"/>
<dbReference type="STRING" id="121845.A0A1S4E9M2"/>
<feature type="compositionally biased region" description="Basic and acidic residues" evidence="2">
    <location>
        <begin position="278"/>
        <end position="291"/>
    </location>
</feature>
<feature type="compositionally biased region" description="Basic and acidic residues" evidence="2">
    <location>
        <begin position="233"/>
        <end position="245"/>
    </location>
</feature>
<gene>
    <name evidence="5" type="primary">LOC108252154</name>
</gene>
<dbReference type="AlphaFoldDB" id="A0A1S4E9M2"/>
<feature type="region of interest" description="Disordered" evidence="2">
    <location>
        <begin position="1"/>
        <end position="27"/>
    </location>
</feature>
<name>A0A1S4E9M2_DIACI</name>
<dbReference type="InterPro" id="IPR039038">
    <property type="entry name" value="ASPH"/>
</dbReference>
<dbReference type="KEGG" id="dci:108252154"/>
<feature type="compositionally biased region" description="Acidic residues" evidence="2">
    <location>
        <begin position="292"/>
        <end position="330"/>
    </location>
</feature>
<feature type="compositionally biased region" description="Acidic residues" evidence="2">
    <location>
        <begin position="431"/>
        <end position="440"/>
    </location>
</feature>
<feature type="compositionally biased region" description="Polar residues" evidence="2">
    <location>
        <begin position="75"/>
        <end position="84"/>
    </location>
</feature>
<sequence>MKNMRKMKSMMMKMKSMKMKMKRTKKKMKNTKLMMPMPVKKPRQTTRQESSVVSFGDISNRLLKKKKWMKRESLRGSSTSISTPPRQPKRKPMTMMKDMIVKIMMTRKEIMMMMILMQIMTMMKKTVMMMKMIEATKEKADDDDEGYDSQDNDDTEGDNDDDTDADNDDDEKDRDDDEDDEKDGDDDEDDETQQDNDDDDDRYTDRHRYSVDKDDISGEVDKELEDDRDLDEDNSKETDDDSKERDDEEKFVEDWRKIVYRSPAPEEDEEDGPYDIYHSAEKEDSEPKDINESGEQEDDDTNEDEPEESLIDQEHETEDNAEPGDEDEGAGDVLPPGPLPQAAQSPVYVEEISPPLPPVEEEPPPPVMDRRATLVEPGEVVLPPSDVDESDFGEYEEELDEEEEEAEMSQSDVEPTQESTLVTYEYSPVDSEQEEEEEVSDNNSAPINDKWASGASRPTVEFNSEDEEILEQTGSEVEYSDNEPEPVTPTVQTSRHGGPKKPIVNLLPTNCNIIIQRNIFIYLCCLNISGSYQKIIPAHQHLINRFPDHVKYRNDLAVTYLMMARNTPARLVLEEVLTKWPEDGLAHANLGFILKQEEKHELAVQHLMRGIHSPEFAGSVEPANRGKYYYVLGDALQRLGRNEEAHEVSKQVAPYTKDPVRGLRVGANSPRESARLVLEEVLTKWPEDGLAHANLGFILKQEEKHELAVHHLMRGIHSPEFAGSVELSNRGKYYYVLGDALQRLGRNEEAHEKVEEALSRFRALLVAHPRSPRSLHGVARCLDSVAEAKRSNSVLDAAIEAYLSVLTEGSNVPGPLLIRAAQRCIDRGRFKDYILGGLLPTSDQPVCSLRQRSVHNVDRLTARPWWSLEETTYLPFFSKLERNWKKIRDEAMAILKIQDKTVGFQDEAETLVQKGDWKQFDLFVRGRKVEANCKRTPNTCRLVAEFPPASSCVRGQIKFSVIHPGTHVWPHCGPTNCRLRAHLGLVIPEGTGLRVANQTRSWEEGKVLVFDDSFEHEVCR</sequence>
<evidence type="ECO:0000256" key="1">
    <source>
        <dbReference type="ARBA" id="ARBA00007730"/>
    </source>
</evidence>
<organism evidence="4 5">
    <name type="scientific">Diaphorina citri</name>
    <name type="common">Asian citrus psyllid</name>
    <dbReference type="NCBI Taxonomy" id="121845"/>
    <lineage>
        <taxon>Eukaryota</taxon>
        <taxon>Metazoa</taxon>
        <taxon>Ecdysozoa</taxon>
        <taxon>Arthropoda</taxon>
        <taxon>Hexapoda</taxon>
        <taxon>Insecta</taxon>
        <taxon>Pterygota</taxon>
        <taxon>Neoptera</taxon>
        <taxon>Paraneoptera</taxon>
        <taxon>Hemiptera</taxon>
        <taxon>Sternorrhyncha</taxon>
        <taxon>Psylloidea</taxon>
        <taxon>Psyllidae</taxon>
        <taxon>Diaphorininae</taxon>
        <taxon>Diaphorina</taxon>
    </lineage>
</organism>
<keyword evidence="4" id="KW-1185">Reference proteome</keyword>
<evidence type="ECO:0000259" key="3">
    <source>
        <dbReference type="Pfam" id="PF05118"/>
    </source>
</evidence>
<dbReference type="GO" id="GO:0005783">
    <property type="term" value="C:endoplasmic reticulum"/>
    <property type="evidence" value="ECO:0007669"/>
    <property type="project" value="TreeGrafter"/>
</dbReference>
<accession>A0A1S4E9M2</accession>
<dbReference type="PANTHER" id="PTHR12366:SF29">
    <property type="entry name" value="ASPARTYL BETA-HYDROXYLASE, ISOFORM L"/>
    <property type="match status" value="1"/>
</dbReference>
<feature type="domain" description="Aspartyl/asparaginy/proline hydroxylase" evidence="3">
    <location>
        <begin position="881"/>
        <end position="1018"/>
    </location>
</feature>
<feature type="compositionally biased region" description="Acidic residues" evidence="2">
    <location>
        <begin position="386"/>
        <end position="407"/>
    </location>
</feature>
<dbReference type="Gene3D" id="1.25.40.10">
    <property type="entry name" value="Tetratricopeptide repeat domain"/>
    <property type="match status" value="2"/>
</dbReference>
<dbReference type="GeneID" id="108252154"/>
<dbReference type="Pfam" id="PF05118">
    <property type="entry name" value="Asp_Arg_Hydrox"/>
    <property type="match status" value="1"/>
</dbReference>
<feature type="compositionally biased region" description="Acidic residues" evidence="2">
    <location>
        <begin position="141"/>
        <end position="202"/>
    </location>
</feature>
<dbReference type="GO" id="GO:0062101">
    <property type="term" value="F:peptidyl-aspartic acid 3-dioxygenase activity"/>
    <property type="evidence" value="ECO:0007669"/>
    <property type="project" value="InterPro"/>
</dbReference>
<dbReference type="SUPFAM" id="SSF48452">
    <property type="entry name" value="TPR-like"/>
    <property type="match status" value="2"/>
</dbReference>
<dbReference type="InterPro" id="IPR027443">
    <property type="entry name" value="IPNS-like_sf"/>
</dbReference>
<feature type="compositionally biased region" description="Basic residues" evidence="2">
    <location>
        <begin position="15"/>
        <end position="27"/>
    </location>
</feature>
<evidence type="ECO:0000313" key="5">
    <source>
        <dbReference type="RefSeq" id="XP_017298759.2"/>
    </source>
</evidence>
<feature type="compositionally biased region" description="Acidic residues" evidence="2">
    <location>
        <begin position="222"/>
        <end position="232"/>
    </location>
</feature>
<dbReference type="Gene3D" id="2.60.120.330">
    <property type="entry name" value="B-lactam Antibiotic, Isopenicillin N Synthase, Chain"/>
    <property type="match status" value="1"/>
</dbReference>
<evidence type="ECO:0000313" key="4">
    <source>
        <dbReference type="Proteomes" id="UP000079169"/>
    </source>
</evidence>
<dbReference type="InterPro" id="IPR007803">
    <property type="entry name" value="Asp/Arg/Pro-Hydrxlase"/>
</dbReference>
<feature type="region of interest" description="Disordered" evidence="2">
    <location>
        <begin position="138"/>
        <end position="500"/>
    </location>
</feature>
<proteinExistence type="inferred from homology"/>
<reference evidence="5" key="1">
    <citation type="submission" date="2025-08" db="UniProtKB">
        <authorList>
            <consortium name="RefSeq"/>
        </authorList>
    </citation>
    <scope>IDENTIFICATION</scope>
</reference>
<protein>
    <submittedName>
        <fullName evidence="5">Aspartyl/asparaginyl beta-hydroxylase-like</fullName>
    </submittedName>
</protein>
<comment type="similarity">
    <text evidence="1">Belongs to the aspartyl/asparaginyl beta-hydroxylase family.</text>
</comment>
<dbReference type="RefSeq" id="XP_017298759.2">
    <property type="nucleotide sequence ID" value="XM_017443270.2"/>
</dbReference>
<dbReference type="PANTHER" id="PTHR12366">
    <property type="entry name" value="ASPARTYL/ASPARAGINYL BETA-HYDROXYLASE"/>
    <property type="match status" value="1"/>
</dbReference>
<dbReference type="SUPFAM" id="SSF51197">
    <property type="entry name" value="Clavaminate synthase-like"/>
    <property type="match status" value="1"/>
</dbReference>